<evidence type="ECO:0000259" key="5">
    <source>
        <dbReference type="Pfam" id="PF08241"/>
    </source>
</evidence>
<dbReference type="Gene3D" id="1.25.40.10">
    <property type="entry name" value="Tetratricopeptide repeat domain"/>
    <property type="match status" value="4"/>
</dbReference>
<dbReference type="SUPFAM" id="SSF53756">
    <property type="entry name" value="UDP-Glycosyltransferase/glycogen phosphorylase"/>
    <property type="match status" value="2"/>
</dbReference>
<proteinExistence type="predicted"/>
<feature type="region of interest" description="Disordered" evidence="4">
    <location>
        <begin position="1691"/>
        <end position="1711"/>
    </location>
</feature>
<reference evidence="7" key="1">
    <citation type="journal article" date="2019" name="Int. J. Syst. Evol. Microbiol.">
        <title>The Global Catalogue of Microorganisms (GCM) 10K type strain sequencing project: providing services to taxonomists for standard genome sequencing and annotation.</title>
        <authorList>
            <consortium name="The Broad Institute Genomics Platform"/>
            <consortium name="The Broad Institute Genome Sequencing Center for Infectious Disease"/>
            <person name="Wu L."/>
            <person name="Ma J."/>
        </authorList>
    </citation>
    <scope>NUCLEOTIDE SEQUENCE [LARGE SCALE GENOMIC DNA]</scope>
    <source>
        <strain evidence="7">VKM B-3159</strain>
    </source>
</reference>
<dbReference type="InterPro" id="IPR011990">
    <property type="entry name" value="TPR-like_helical_dom_sf"/>
</dbReference>
<keyword evidence="2 3" id="KW-0802">TPR repeat</keyword>
<sequence>MEAMTSLVDQAWTALQHNRLDEAKTHATQAFTQAPDSADAAHVLGVIANRDGRADLALPLLQKAIAVGVTERRLRDMGEALLLAKHPQAALAPVQDAIRQFGENSDSLGLLAAIYAALENFDAASEEASRALALNPESLTWQTTISFAELIQCRFKQGLPGFSFRNQTLQEHARCPVFQFAQPGELWLRNEQGPGDTLFFLCVAPVLRARGWRLHVQTHAKMQKVLEQTGLFESVELAFTCPPHGFWINIGDLPLAAMQIGITVPQPPLPLAADDKLVAKLRKILEKFGPPPYVAVTWRGGVQGKKLRNGVRMGDREIDPTKLGLMLAKTAATIISVQRVPEQKEAAAFERALGRKYLNLSRLNDNLPEMLALMAIVDEYIAVPNTNHHLREALGRPSKILVNRPYEDWRWVVSGNSPWYPQAACYRQAIDGDISNALQAIAEDLNTTLAALPARSAAGQPPQTIQQPLAPAVDSEEDEHLATIQTLLAEGWAAVRENQFTNAIQLAQKVLALQAEHAGAFHLLGWTAMRDMKFELAVSLLQKALTLSPYDGRIVGDLMRALAVNGQNDLACQIAAGALQEPKMRVLSAIHYARAASYLHQNRIAEAIEDYQQCMKINPNRLDAPEFSGMSRLKLGDARRGFREFSARSVAQRPELLNDWCCPVLTPAHKGTRILIKRDMGLGDELSYLRYMPWLAQAGMVVDYWCGKKLKPILERTGLFHRVIADSVPPPAAEDYDLTFIVNEVPLASEQLGAPEIAPALPLSPDPALVSKWRAWLAEQGPGPYIGLNWRAGLGVHGNVNIFAKLAKSIDADLLSQALNGINATFISLQRNVMADDVKAFEQALGARLHDAASLTDDLDDLLALLSLLDENIGVSNTNMHLRAGLDMGSRVFVQFADGDWRWGLEGDSSPWFAQSQVYRQTPERAWQPPLDDLRLSLLDRYGLAQPVTPSATCEQSVQPAALTGKVIWVTAGEIDSKVTPPVSALESTNQRVIAPAMGLQSKGWQSVFVNEMMAEVMGGWCGPAPVAGDVVVFSKVMTAHALNMLSDARQRGAYVVVDVFNDFSQQPKRAAFQLQLIAGSHAMVSIADLHTHWQAQGVHVHATIAPCTDALAEAARTQIYAQWHQLLKALPNIVSTFGSLPASQALAPAALALDTQAFSAAPPTQRTQILPATSAARQIVWVTAGTLDTSLGFATSGMASTRYRVLLPAANLGPLGWQSRVVNEADLAQHGWGEVQFAAGDVLVVSKSLQPAILTYLQQVQQQGVHVIVDYCDNHFERPDAIGQHQHALLSLADRVIASTPELKATIEKLTQKPVDWITDCFEGQKKAPLFAPGDTLHMLWFGSHTNYDTLQPIFPALRAIAQTRPVVLEMVTLHPQGEQAARALSGNGLQVNYTPWSTQVMQSAFERCDIVLIPTLQSEQKAGKSPNRLVEALWAGRYVMTGDLPAYQPFSDFAQVGGDVYTHIQWALANPQAVTEKIARGQAYIIAHHTPKRIGQLWHEALIATQMAHQPAVQVSDAKTPTVVAHVTLPRKLNLGCGDKHLAGYINVDLVINEGAKKPDVICDIKALTVFESNSVDEILSVHVVEHFWRWEVLDVLKEWVRVLKPGSTMILECPNLIAACELFLKNPELATTHGTPEHERTMWVFYGDPGWRDPYMVHRWGYTPKSLAELMRQAGLVNIRQEPAQFKKREPRDMRLVGEKPAHNATNA</sequence>
<dbReference type="InterPro" id="IPR013105">
    <property type="entry name" value="TPR_2"/>
</dbReference>
<dbReference type="PANTHER" id="PTHR44943:SF8">
    <property type="entry name" value="TPR REPEAT-CONTAINING PROTEIN MJ0263"/>
    <property type="match status" value="1"/>
</dbReference>
<keyword evidence="1" id="KW-0677">Repeat</keyword>
<feature type="repeat" description="TPR" evidence="3">
    <location>
        <begin position="518"/>
        <end position="551"/>
    </location>
</feature>
<dbReference type="PROSITE" id="PS50005">
    <property type="entry name" value="TPR"/>
    <property type="match status" value="3"/>
</dbReference>
<dbReference type="RefSeq" id="WP_306388084.1">
    <property type="nucleotide sequence ID" value="NZ_JAVCAP010000001.1"/>
</dbReference>
<evidence type="ECO:0000313" key="6">
    <source>
        <dbReference type="EMBL" id="MDP8566378.1"/>
    </source>
</evidence>
<dbReference type="InterPro" id="IPR013216">
    <property type="entry name" value="Methyltransf_11"/>
</dbReference>
<evidence type="ECO:0000256" key="3">
    <source>
        <dbReference type="PROSITE-ProRule" id="PRU00339"/>
    </source>
</evidence>
<dbReference type="Gene3D" id="3.40.50.150">
    <property type="entry name" value="Vaccinia Virus protein VP39"/>
    <property type="match status" value="1"/>
</dbReference>
<feature type="repeat" description="TPR" evidence="3">
    <location>
        <begin position="105"/>
        <end position="138"/>
    </location>
</feature>
<dbReference type="Pfam" id="PF08241">
    <property type="entry name" value="Methyltransf_11"/>
    <property type="match status" value="1"/>
</dbReference>
<name>A0ABT9JP72_9PROT</name>
<feature type="compositionally biased region" description="Basic and acidic residues" evidence="4">
    <location>
        <begin position="1691"/>
        <end position="1705"/>
    </location>
</feature>
<accession>A0ABT9JP72</accession>
<dbReference type="Pfam" id="PF13432">
    <property type="entry name" value="TPR_16"/>
    <property type="match status" value="2"/>
</dbReference>
<evidence type="ECO:0000256" key="2">
    <source>
        <dbReference type="ARBA" id="ARBA00022803"/>
    </source>
</evidence>
<dbReference type="Pfam" id="PF07719">
    <property type="entry name" value="TPR_2"/>
    <property type="match status" value="1"/>
</dbReference>
<evidence type="ECO:0000256" key="4">
    <source>
        <dbReference type="SAM" id="MobiDB-lite"/>
    </source>
</evidence>
<feature type="domain" description="Methyltransferase type 11" evidence="5">
    <location>
        <begin position="1563"/>
        <end position="1613"/>
    </location>
</feature>
<dbReference type="SUPFAM" id="SSF53335">
    <property type="entry name" value="S-adenosyl-L-methionine-dependent methyltransferases"/>
    <property type="match status" value="1"/>
</dbReference>
<dbReference type="PANTHER" id="PTHR44943">
    <property type="entry name" value="CELLULOSE SYNTHASE OPERON PROTEIN C"/>
    <property type="match status" value="1"/>
</dbReference>
<dbReference type="InterPro" id="IPR051685">
    <property type="entry name" value="Ycf3/AcsC/BcsC/TPR_MFPF"/>
</dbReference>
<dbReference type="EMBL" id="JAVCAP010000001">
    <property type="protein sequence ID" value="MDP8566378.1"/>
    <property type="molecule type" value="Genomic_DNA"/>
</dbReference>
<keyword evidence="7" id="KW-1185">Reference proteome</keyword>
<dbReference type="Proteomes" id="UP001225906">
    <property type="component" value="Unassembled WGS sequence"/>
</dbReference>
<evidence type="ECO:0000256" key="1">
    <source>
        <dbReference type="ARBA" id="ARBA00022737"/>
    </source>
</evidence>
<organism evidence="6 7">
    <name type="scientific">Methylophilus aquaticus</name>
    <dbReference type="NCBI Taxonomy" id="1971610"/>
    <lineage>
        <taxon>Bacteria</taxon>
        <taxon>Pseudomonadati</taxon>
        <taxon>Pseudomonadota</taxon>
        <taxon>Betaproteobacteria</taxon>
        <taxon>Nitrosomonadales</taxon>
        <taxon>Methylophilaceae</taxon>
        <taxon>Methylophilus</taxon>
    </lineage>
</organism>
<dbReference type="SMART" id="SM00028">
    <property type="entry name" value="TPR"/>
    <property type="match status" value="6"/>
</dbReference>
<feature type="repeat" description="TPR" evidence="3">
    <location>
        <begin position="588"/>
        <end position="621"/>
    </location>
</feature>
<dbReference type="InterPro" id="IPR029063">
    <property type="entry name" value="SAM-dependent_MTases_sf"/>
</dbReference>
<protein>
    <submittedName>
        <fullName evidence="6">Tetratricopeptide repeat protein</fullName>
    </submittedName>
</protein>
<evidence type="ECO:0000313" key="7">
    <source>
        <dbReference type="Proteomes" id="UP001225906"/>
    </source>
</evidence>
<dbReference type="InterPro" id="IPR019734">
    <property type="entry name" value="TPR_rpt"/>
</dbReference>
<comment type="caution">
    <text evidence="6">The sequence shown here is derived from an EMBL/GenBank/DDBJ whole genome shotgun (WGS) entry which is preliminary data.</text>
</comment>
<dbReference type="SUPFAM" id="SSF48452">
    <property type="entry name" value="TPR-like"/>
    <property type="match status" value="2"/>
</dbReference>
<gene>
    <name evidence="6" type="ORF">Q9291_00825</name>
</gene>